<dbReference type="OrthoDB" id="2687058at2759"/>
<feature type="transmembrane region" description="Helical" evidence="8">
    <location>
        <begin position="219"/>
        <end position="245"/>
    </location>
</feature>
<feature type="domain" description="Cation/H+ exchanger transmembrane" evidence="9">
    <location>
        <begin position="65"/>
        <end position="451"/>
    </location>
</feature>
<keyword evidence="4 8" id="KW-1133">Transmembrane helix</keyword>
<feature type="transmembrane region" description="Helical" evidence="8">
    <location>
        <begin position="182"/>
        <end position="207"/>
    </location>
</feature>
<keyword evidence="2" id="KW-0813">Transport</keyword>
<dbReference type="Gene3D" id="1.20.1530.20">
    <property type="match status" value="1"/>
</dbReference>
<evidence type="ECO:0000313" key="11">
    <source>
        <dbReference type="Proteomes" id="UP000784919"/>
    </source>
</evidence>
<proteinExistence type="predicted"/>
<feature type="transmembrane region" description="Helical" evidence="8">
    <location>
        <begin position="368"/>
        <end position="390"/>
    </location>
</feature>
<feature type="compositionally biased region" description="Acidic residues" evidence="7">
    <location>
        <begin position="790"/>
        <end position="799"/>
    </location>
</feature>
<dbReference type="InterPro" id="IPR006153">
    <property type="entry name" value="Cation/H_exchanger_TM"/>
</dbReference>
<evidence type="ECO:0000313" key="10">
    <source>
        <dbReference type="EMBL" id="KAG5971250.1"/>
    </source>
</evidence>
<feature type="transmembrane region" description="Helical" evidence="8">
    <location>
        <begin position="120"/>
        <end position="141"/>
    </location>
</feature>
<feature type="transmembrane region" description="Helical" evidence="8">
    <location>
        <begin position="290"/>
        <end position="315"/>
    </location>
</feature>
<dbReference type="InterPro" id="IPR038770">
    <property type="entry name" value="Na+/solute_symporter_sf"/>
</dbReference>
<name>A0A9P7SS58_9HYPO</name>
<feature type="transmembrane region" description="Helical" evidence="8">
    <location>
        <begin position="148"/>
        <end position="170"/>
    </location>
</feature>
<dbReference type="InterPro" id="IPR050794">
    <property type="entry name" value="CPA2_transporter"/>
</dbReference>
<feature type="transmembrane region" description="Helical" evidence="8">
    <location>
        <begin position="435"/>
        <end position="458"/>
    </location>
</feature>
<gene>
    <name evidence="10" type="ORF">E4U56_006985</name>
</gene>
<keyword evidence="6 8" id="KW-0472">Membrane</keyword>
<keyword evidence="5" id="KW-0406">Ion transport</keyword>
<accession>A0A9P7SS58</accession>
<feature type="transmembrane region" description="Helical" evidence="8">
    <location>
        <begin position="82"/>
        <end position="100"/>
    </location>
</feature>
<keyword evidence="3 8" id="KW-0812">Transmembrane</keyword>
<evidence type="ECO:0000256" key="6">
    <source>
        <dbReference type="ARBA" id="ARBA00023136"/>
    </source>
</evidence>
<dbReference type="PANTHER" id="PTHR32468:SF0">
    <property type="entry name" value="K(+)_H(+) ANTIPORTER 1"/>
    <property type="match status" value="1"/>
</dbReference>
<dbReference type="Pfam" id="PF00999">
    <property type="entry name" value="Na_H_Exchanger"/>
    <property type="match status" value="1"/>
</dbReference>
<feature type="transmembrane region" description="Helical" evidence="8">
    <location>
        <begin position="402"/>
        <end position="423"/>
    </location>
</feature>
<dbReference type="Proteomes" id="UP000784919">
    <property type="component" value="Unassembled WGS sequence"/>
</dbReference>
<feature type="region of interest" description="Disordered" evidence="7">
    <location>
        <begin position="780"/>
        <end position="800"/>
    </location>
</feature>
<dbReference type="GO" id="GO:1902600">
    <property type="term" value="P:proton transmembrane transport"/>
    <property type="evidence" value="ECO:0007669"/>
    <property type="project" value="InterPro"/>
</dbReference>
<feature type="region of interest" description="Disordered" evidence="7">
    <location>
        <begin position="530"/>
        <end position="549"/>
    </location>
</feature>
<evidence type="ECO:0000256" key="5">
    <source>
        <dbReference type="ARBA" id="ARBA00023065"/>
    </source>
</evidence>
<dbReference type="EMBL" id="SRPS01000061">
    <property type="protein sequence ID" value="KAG5971250.1"/>
    <property type="molecule type" value="Genomic_DNA"/>
</dbReference>
<comment type="subcellular location">
    <subcellularLocation>
        <location evidence="1">Membrane</location>
        <topology evidence="1">Multi-pass membrane protein</topology>
    </subcellularLocation>
</comment>
<evidence type="ECO:0000256" key="4">
    <source>
        <dbReference type="ARBA" id="ARBA00022989"/>
    </source>
</evidence>
<evidence type="ECO:0000256" key="1">
    <source>
        <dbReference type="ARBA" id="ARBA00004141"/>
    </source>
</evidence>
<organism evidence="10 11">
    <name type="scientific">Claviceps arundinis</name>
    <dbReference type="NCBI Taxonomy" id="1623583"/>
    <lineage>
        <taxon>Eukaryota</taxon>
        <taxon>Fungi</taxon>
        <taxon>Dikarya</taxon>
        <taxon>Ascomycota</taxon>
        <taxon>Pezizomycotina</taxon>
        <taxon>Sordariomycetes</taxon>
        <taxon>Hypocreomycetidae</taxon>
        <taxon>Hypocreales</taxon>
        <taxon>Clavicipitaceae</taxon>
        <taxon>Claviceps</taxon>
    </lineage>
</organism>
<reference evidence="10" key="1">
    <citation type="journal article" date="2020" name="bioRxiv">
        <title>Whole genome comparisons of ergot fungi reveals the divergence and evolution of species within the genus Claviceps are the result of varying mechanisms driving genome evolution and host range expansion.</title>
        <authorList>
            <person name="Wyka S.A."/>
            <person name="Mondo S.J."/>
            <person name="Liu M."/>
            <person name="Dettman J."/>
            <person name="Nalam V."/>
            <person name="Broders K.D."/>
        </authorList>
    </citation>
    <scope>NUCLEOTIDE SEQUENCE</scope>
    <source>
        <strain evidence="10">CCC 1102</strain>
    </source>
</reference>
<sequence length="911" mass="96974">MSSIPSIVSVATRAASSVASASASASASSAPVHEQGGVIDGLNPSKYDASNPIILFIIQAGLIIIVCHLLHWPLAKIRQPRVIAEVVGGIILGPSVLGRIPGFQAALFPEASIPNLNNVANLGLVLYLFLIGLETDVRFLVSNWRIATSVAVAGLALPFGIGCALAYGVYNAFHNEPGLKPIAFSIYMLFIGIAVAITAFPVLCRILTELKLLDTSVGVVTLSAGVANDVVGWILLALCVALVNAGTGLNALWILLASFGFVLALLFAVQPALGWILRRNGSIENGPSQSVISFILLIALAAAFFTGIVGIHPIFGSFMAGLIIPREERFNIHVTEKLEDLIGALFLPLYFTLSGLKTNLGLLDTGAAWGYVFAVTFAAFFSKTVGASMAARFSGMVWRESLTIGVLMSCKGLVELIVLNIGLQANILSTRTFTIFVVMALLTTFATTPIVSVLYPPWYQKKIAAWKRGEIDWETGAPISSPSSSGDSKGSPEAFERVNRLLVYLRLDNMASLLQLLCMFGDPCSSQSSITASAATDDPSDKSHKTAGVSITTQSRHKAVWAHGIRLLQLTDRDSSVMTVAQVDDYTRHDPVVKTFRTVGQLHNLAASGEVAIMPESRYAEALAMKFSAMSSDLLLLPWTESGSMGDDALILSSSTTATSTTVDDKIGSSYGTFVKSVLDSPDMNVAVFFSRTGSPSSDSKGKANERAANLMTAYSFGGSVKEDIPIAPLPNRPYHIFLVYFGDNDDDKLALRLVLQLCEKCKATATILRARRASIPRETASSSAAAAAADDDENENETVDGNVDVFDRAFAQLSETMARRVNFETAAGVSTVEDLLQHALSETNSDAPENMQGPKLVVVGRRDGGAVLDEGKGMYKVREELQVCLGSLAGSFVAGGVRADVLVVQAKSVR</sequence>
<dbReference type="AlphaFoldDB" id="A0A9P7SS58"/>
<feature type="transmembrane region" description="Helical" evidence="8">
    <location>
        <begin position="251"/>
        <end position="269"/>
    </location>
</feature>
<feature type="transmembrane region" description="Helical" evidence="8">
    <location>
        <begin position="53"/>
        <end position="70"/>
    </location>
</feature>
<comment type="caution">
    <text evidence="10">The sequence shown here is derived from an EMBL/GenBank/DDBJ whole genome shotgun (WGS) entry which is preliminary data.</text>
</comment>
<evidence type="ECO:0000256" key="7">
    <source>
        <dbReference type="SAM" id="MobiDB-lite"/>
    </source>
</evidence>
<evidence type="ECO:0000256" key="8">
    <source>
        <dbReference type="SAM" id="Phobius"/>
    </source>
</evidence>
<evidence type="ECO:0000256" key="3">
    <source>
        <dbReference type="ARBA" id="ARBA00022692"/>
    </source>
</evidence>
<dbReference type="PANTHER" id="PTHR32468">
    <property type="entry name" value="CATION/H + ANTIPORTER"/>
    <property type="match status" value="1"/>
</dbReference>
<evidence type="ECO:0000259" key="9">
    <source>
        <dbReference type="Pfam" id="PF00999"/>
    </source>
</evidence>
<protein>
    <recommendedName>
        <fullName evidence="9">Cation/H+ exchanger transmembrane domain-containing protein</fullName>
    </recommendedName>
</protein>
<evidence type="ECO:0000256" key="2">
    <source>
        <dbReference type="ARBA" id="ARBA00022448"/>
    </source>
</evidence>
<dbReference type="GO" id="GO:0015297">
    <property type="term" value="F:antiporter activity"/>
    <property type="evidence" value="ECO:0007669"/>
    <property type="project" value="InterPro"/>
</dbReference>
<dbReference type="GO" id="GO:0016020">
    <property type="term" value="C:membrane"/>
    <property type="evidence" value="ECO:0007669"/>
    <property type="project" value="UniProtKB-SubCell"/>
</dbReference>